<sequence length="109" mass="12511">MQPMQSFRSFLIFIFSALMTLSVGLKHCDEVLDMSVKKAIESVQDTAEENPISTAQQQVRLQQQKVTQKQSCAPVQKENLVVFTSTLFAKNTPSLLHRTQRFLHIFHLF</sequence>
<reference evidence="1 2" key="1">
    <citation type="submission" date="2016-11" db="EMBL/GenBank/DDBJ databases">
        <authorList>
            <person name="Jaros S."/>
            <person name="Januszkiewicz K."/>
            <person name="Wedrychowicz H."/>
        </authorList>
    </citation>
    <scope>NUCLEOTIDE SEQUENCE [LARGE SCALE GENOMIC DNA]</scope>
    <source>
        <strain evidence="1 2">DSM 25660</strain>
    </source>
</reference>
<dbReference type="Proteomes" id="UP000184147">
    <property type="component" value="Unassembled WGS sequence"/>
</dbReference>
<organism evidence="1 2">
    <name type="scientific">Flavobacterium fontis</name>
    <dbReference type="NCBI Taxonomy" id="1124188"/>
    <lineage>
        <taxon>Bacteria</taxon>
        <taxon>Pseudomonadati</taxon>
        <taxon>Bacteroidota</taxon>
        <taxon>Flavobacteriia</taxon>
        <taxon>Flavobacteriales</taxon>
        <taxon>Flavobacteriaceae</taxon>
        <taxon>Flavobacterium</taxon>
    </lineage>
</organism>
<proteinExistence type="predicted"/>
<dbReference type="RefSeq" id="WP_073362366.1">
    <property type="nucleotide sequence ID" value="NZ_FQVQ01000004.1"/>
</dbReference>
<protein>
    <submittedName>
        <fullName evidence="1">Uncharacterized protein</fullName>
    </submittedName>
</protein>
<accession>A0A1M4ZFQ5</accession>
<gene>
    <name evidence="1" type="ORF">SAMN05444377_104165</name>
</gene>
<evidence type="ECO:0000313" key="2">
    <source>
        <dbReference type="Proteomes" id="UP000184147"/>
    </source>
</evidence>
<dbReference type="EMBL" id="FQVQ01000004">
    <property type="protein sequence ID" value="SHF16841.1"/>
    <property type="molecule type" value="Genomic_DNA"/>
</dbReference>
<evidence type="ECO:0000313" key="1">
    <source>
        <dbReference type="EMBL" id="SHF16841.1"/>
    </source>
</evidence>
<name>A0A1M4ZFQ5_9FLAO</name>
<dbReference type="STRING" id="1124188.SAMN05444377_104165"/>
<dbReference type="AlphaFoldDB" id="A0A1M4ZFQ5"/>
<keyword evidence="2" id="KW-1185">Reference proteome</keyword>